<name>A0A9N8D6X2_9STRA</name>
<feature type="compositionally biased region" description="Acidic residues" evidence="1">
    <location>
        <begin position="43"/>
        <end position="53"/>
    </location>
</feature>
<reference evidence="2" key="1">
    <citation type="submission" date="2020-06" db="EMBL/GenBank/DDBJ databases">
        <authorList>
            <consortium name="Plant Systems Biology data submission"/>
        </authorList>
    </citation>
    <scope>NUCLEOTIDE SEQUENCE</scope>
    <source>
        <strain evidence="2">D6</strain>
    </source>
</reference>
<dbReference type="EMBL" id="CAICTM010000022">
    <property type="protein sequence ID" value="CAB9497597.1"/>
    <property type="molecule type" value="Genomic_DNA"/>
</dbReference>
<evidence type="ECO:0000313" key="2">
    <source>
        <dbReference type="EMBL" id="CAB9497597.1"/>
    </source>
</evidence>
<evidence type="ECO:0000313" key="3">
    <source>
        <dbReference type="Proteomes" id="UP001153069"/>
    </source>
</evidence>
<comment type="caution">
    <text evidence="2">The sequence shown here is derived from an EMBL/GenBank/DDBJ whole genome shotgun (WGS) entry which is preliminary data.</text>
</comment>
<feature type="compositionally biased region" description="Basic and acidic residues" evidence="1">
    <location>
        <begin position="33"/>
        <end position="42"/>
    </location>
</feature>
<accession>A0A9N8D6X2</accession>
<evidence type="ECO:0000256" key="1">
    <source>
        <dbReference type="SAM" id="MobiDB-lite"/>
    </source>
</evidence>
<dbReference type="AlphaFoldDB" id="A0A9N8D6X2"/>
<sequence length="109" mass="12735">MQQTAEEEAAKEGGRKQQTLSLKHDSCLAYPTFDRRTNNRSDQEEEEEEDITEETPAFTRADLLSYLSCACHRWKTAWNEQGLEDFFSSNAWQLYDNAQPRPSVYRSSY</sequence>
<keyword evidence="3" id="KW-1185">Reference proteome</keyword>
<dbReference type="Proteomes" id="UP001153069">
    <property type="component" value="Unassembled WGS sequence"/>
</dbReference>
<protein>
    <submittedName>
        <fullName evidence="2">Uncharacterized protein</fullName>
    </submittedName>
</protein>
<gene>
    <name evidence="2" type="ORF">SEMRO_22_G015410.1</name>
</gene>
<feature type="region of interest" description="Disordered" evidence="1">
    <location>
        <begin position="1"/>
        <end position="56"/>
    </location>
</feature>
<organism evidence="2 3">
    <name type="scientific">Seminavis robusta</name>
    <dbReference type="NCBI Taxonomy" id="568900"/>
    <lineage>
        <taxon>Eukaryota</taxon>
        <taxon>Sar</taxon>
        <taxon>Stramenopiles</taxon>
        <taxon>Ochrophyta</taxon>
        <taxon>Bacillariophyta</taxon>
        <taxon>Bacillariophyceae</taxon>
        <taxon>Bacillariophycidae</taxon>
        <taxon>Naviculales</taxon>
        <taxon>Naviculaceae</taxon>
        <taxon>Seminavis</taxon>
    </lineage>
</organism>
<proteinExistence type="predicted"/>